<comment type="caution">
    <text evidence="16">The sequence shown here is derived from an EMBL/GenBank/DDBJ whole genome shotgun (WGS) entry which is preliminary data.</text>
</comment>
<keyword evidence="10" id="KW-0472">Membrane</keyword>
<evidence type="ECO:0000256" key="3">
    <source>
        <dbReference type="ARBA" id="ARBA00008919"/>
    </source>
</evidence>
<keyword evidence="11" id="KW-0325">Glycoprotein</keyword>
<keyword evidence="8" id="KW-1133">Transmembrane helix</keyword>
<dbReference type="InterPro" id="IPR038577">
    <property type="entry name" value="GT10-like_C_sf"/>
</dbReference>
<keyword evidence="12" id="KW-0862">Zinc</keyword>
<dbReference type="PANTHER" id="PTHR48438:SF1">
    <property type="entry name" value="ALPHA-(1,3)-FUCOSYLTRANSFERASE C-RELATED"/>
    <property type="match status" value="1"/>
</dbReference>
<keyword evidence="12" id="KW-0863">Zinc-finger</keyword>
<keyword evidence="17" id="KW-1185">Reference proteome</keyword>
<evidence type="ECO:0000256" key="11">
    <source>
        <dbReference type="ARBA" id="ARBA00023180"/>
    </source>
</evidence>
<dbReference type="Pfam" id="PF17039">
    <property type="entry name" value="Glyco_tran_10_N"/>
    <property type="match status" value="1"/>
</dbReference>
<evidence type="ECO:0000256" key="5">
    <source>
        <dbReference type="ARBA" id="ARBA00022679"/>
    </source>
</evidence>
<dbReference type="Proteomes" id="UP001217089">
    <property type="component" value="Unassembled WGS sequence"/>
</dbReference>
<dbReference type="PROSITE" id="PS00028">
    <property type="entry name" value="ZINC_FINGER_C2H2_1"/>
    <property type="match status" value="1"/>
</dbReference>
<evidence type="ECO:0000256" key="8">
    <source>
        <dbReference type="ARBA" id="ARBA00022989"/>
    </source>
</evidence>
<evidence type="ECO:0000256" key="2">
    <source>
        <dbReference type="ARBA" id="ARBA00004922"/>
    </source>
</evidence>
<feature type="region of interest" description="Disordered" evidence="14">
    <location>
        <begin position="220"/>
        <end position="243"/>
    </location>
</feature>
<dbReference type="Pfam" id="PF00852">
    <property type="entry name" value="Glyco_transf_10"/>
    <property type="match status" value="1"/>
</dbReference>
<comment type="subcellular location">
    <subcellularLocation>
        <location evidence="1">Golgi apparatus membrane</location>
        <topology evidence="1">Single-pass type II membrane protein</topology>
    </subcellularLocation>
    <subcellularLocation>
        <location evidence="13">Golgi apparatus</location>
        <location evidence="13">Golgi stack membrane</location>
        <topology evidence="13">Single-pass type II membrane protein</topology>
    </subcellularLocation>
</comment>
<protein>
    <recommendedName>
        <fullName evidence="13">Fucosyltransferase</fullName>
        <ecNumber evidence="13">2.4.1.-</ecNumber>
    </recommendedName>
</protein>
<evidence type="ECO:0000313" key="16">
    <source>
        <dbReference type="EMBL" id="KAJ8315783.1"/>
    </source>
</evidence>
<dbReference type="InterPro" id="IPR004242">
    <property type="entry name" value="Transposase_21"/>
</dbReference>
<feature type="domain" description="C2H2-type" evidence="15">
    <location>
        <begin position="158"/>
        <end position="180"/>
    </location>
</feature>
<organism evidence="16 17">
    <name type="scientific">Tegillarca granosa</name>
    <name type="common">Malaysian cockle</name>
    <name type="synonym">Anadara granosa</name>
    <dbReference type="NCBI Taxonomy" id="220873"/>
    <lineage>
        <taxon>Eukaryota</taxon>
        <taxon>Metazoa</taxon>
        <taxon>Spiralia</taxon>
        <taxon>Lophotrochozoa</taxon>
        <taxon>Mollusca</taxon>
        <taxon>Bivalvia</taxon>
        <taxon>Autobranchia</taxon>
        <taxon>Pteriomorphia</taxon>
        <taxon>Arcoida</taxon>
        <taxon>Arcoidea</taxon>
        <taxon>Arcidae</taxon>
        <taxon>Tegillarca</taxon>
    </lineage>
</organism>
<dbReference type="Gene3D" id="3.40.50.11660">
    <property type="entry name" value="Glycosyl transferase family 10, C-terminal domain"/>
    <property type="match status" value="1"/>
</dbReference>
<dbReference type="InterPro" id="IPR013087">
    <property type="entry name" value="Znf_C2H2_type"/>
</dbReference>
<comment type="similarity">
    <text evidence="3 13">Belongs to the glycosyltransferase 10 family.</text>
</comment>
<dbReference type="PANTHER" id="PTHR48438">
    <property type="entry name" value="ALPHA-(1,3)-FUCOSYLTRANSFERASE C-RELATED"/>
    <property type="match status" value="1"/>
</dbReference>
<dbReference type="InterPro" id="IPR055270">
    <property type="entry name" value="Glyco_tran_10_C"/>
</dbReference>
<dbReference type="EMBL" id="JARBDR010000337">
    <property type="protein sequence ID" value="KAJ8315783.1"/>
    <property type="molecule type" value="Genomic_DNA"/>
</dbReference>
<evidence type="ECO:0000256" key="4">
    <source>
        <dbReference type="ARBA" id="ARBA00022676"/>
    </source>
</evidence>
<comment type="pathway">
    <text evidence="2">Protein modification; protein glycosylation.</text>
</comment>
<proteinExistence type="inferred from homology"/>
<name>A0ABQ9FEL4_TEGGR</name>
<evidence type="ECO:0000256" key="13">
    <source>
        <dbReference type="RuleBase" id="RU003832"/>
    </source>
</evidence>
<dbReference type="PROSITE" id="PS50157">
    <property type="entry name" value="ZINC_FINGER_C2H2_2"/>
    <property type="match status" value="1"/>
</dbReference>
<evidence type="ECO:0000256" key="6">
    <source>
        <dbReference type="ARBA" id="ARBA00022692"/>
    </source>
</evidence>
<keyword evidence="7" id="KW-0735">Signal-anchor</keyword>
<dbReference type="InterPro" id="IPR031481">
    <property type="entry name" value="Glyco_tran_10_N"/>
</dbReference>
<sequence>PSDWHHKFDKCEFNQCEFSDDKRDYFISDAILFHAPNVFRELKDLPPKPKGQIWVYMSQEPPSEVFTSYKNWNNAFNWTWTNRRDSDIYDPYGEFQVKKKQAKFNFTGIFNKKERTSFWYVSHCKTQGKREDFVKILKKYIDIDTMSSVERKRLNGRYICQECGIQCSSKSSFYRHTKQHLLNVEDVQEALGMIARNGYQYGETGESFDEFNMLEAEDFDKENKDDEECGDDSESEDEDDVPETWDSILEEEVDEDLGILVNRRSGLKSLNDLMFWLLYFILYWQSVCHVSDNGIEWLLRFLFQFFNILSLKVNHGLLTEFIMIFPTSMYMLRKLMTLDRDNFERFVVCRECFTTYRLDDCFNEINGVRKTKLCTHEYFKRNREYYCNTPLLKEVLLKDGSIKLYPHKVYCFNSLINGLEHILQKQNLPDLMCHWKSWSNKTNFLRDVYDGAVWRSFGDFFQGDRNLGLILNVDWIQPFKNRTDYSVGVIYFAILNLPRNIRYKFENVIVVGLIPTLKKEPSDLSPFLSPVMKELKALWKGVSLKTSLSSVALTIRAALVCVACDIPAARKVCGFKSHSAVLGCHRCFKNFPAASFGAKRNYSGFDRQNWKLRSKQLHNKYARRVLNIDMSGFDVANNVRAPESYKVSCLDAEGMSFLLNCYQHMYPSKTIQDGQFK</sequence>
<evidence type="ECO:0000256" key="10">
    <source>
        <dbReference type="ARBA" id="ARBA00023136"/>
    </source>
</evidence>
<keyword evidence="5 13" id="KW-0808">Transferase</keyword>
<gene>
    <name evidence="16" type="ORF">KUTeg_007933</name>
</gene>
<evidence type="ECO:0000259" key="15">
    <source>
        <dbReference type="PROSITE" id="PS50157"/>
    </source>
</evidence>
<accession>A0ABQ9FEL4</accession>
<reference evidence="16 17" key="1">
    <citation type="submission" date="2022-12" db="EMBL/GenBank/DDBJ databases">
        <title>Chromosome-level genome of Tegillarca granosa.</title>
        <authorList>
            <person name="Kim J."/>
        </authorList>
    </citation>
    <scope>NUCLEOTIDE SEQUENCE [LARGE SCALE GENOMIC DNA]</scope>
    <source>
        <strain evidence="16">Teg-2019</strain>
        <tissue evidence="16">Adductor muscle</tissue>
    </source>
</reference>
<evidence type="ECO:0000256" key="14">
    <source>
        <dbReference type="SAM" id="MobiDB-lite"/>
    </source>
</evidence>
<evidence type="ECO:0000256" key="12">
    <source>
        <dbReference type="PROSITE-ProRule" id="PRU00042"/>
    </source>
</evidence>
<evidence type="ECO:0000256" key="9">
    <source>
        <dbReference type="ARBA" id="ARBA00023034"/>
    </source>
</evidence>
<feature type="non-terminal residue" evidence="16">
    <location>
        <position position="1"/>
    </location>
</feature>
<evidence type="ECO:0000313" key="17">
    <source>
        <dbReference type="Proteomes" id="UP001217089"/>
    </source>
</evidence>
<dbReference type="Pfam" id="PF02992">
    <property type="entry name" value="Transposase_21"/>
    <property type="match status" value="1"/>
</dbReference>
<dbReference type="InterPro" id="IPR001503">
    <property type="entry name" value="Glyco_trans_10"/>
</dbReference>
<evidence type="ECO:0000256" key="7">
    <source>
        <dbReference type="ARBA" id="ARBA00022968"/>
    </source>
</evidence>
<keyword evidence="12" id="KW-0479">Metal-binding</keyword>
<keyword evidence="9 13" id="KW-0333">Golgi apparatus</keyword>
<evidence type="ECO:0000256" key="1">
    <source>
        <dbReference type="ARBA" id="ARBA00004323"/>
    </source>
</evidence>
<dbReference type="SUPFAM" id="SSF53756">
    <property type="entry name" value="UDP-Glycosyltransferase/glycogen phosphorylase"/>
    <property type="match status" value="1"/>
</dbReference>
<dbReference type="EC" id="2.4.1.-" evidence="13"/>
<keyword evidence="6 13" id="KW-0812">Transmembrane</keyword>
<keyword evidence="4 13" id="KW-0328">Glycosyltransferase</keyword>